<protein>
    <recommendedName>
        <fullName evidence="7">Small ribosomal subunit protein mS29</fullName>
    </recommendedName>
</protein>
<comment type="subcellular location">
    <subcellularLocation>
        <location evidence="1">Mitochondrion</location>
    </subcellularLocation>
</comment>
<evidence type="ECO:0000256" key="4">
    <source>
        <dbReference type="ARBA" id="ARBA00022980"/>
    </source>
</evidence>
<keyword evidence="6" id="KW-0687">Ribonucleoprotein</keyword>
<reference evidence="9" key="1">
    <citation type="submission" date="2015-10" db="EMBL/GenBank/DDBJ databases">
        <authorList>
            <person name="Regsiter A."/>
            <person name="william w."/>
        </authorList>
    </citation>
    <scope>NUCLEOTIDE SEQUENCE</scope>
    <source>
        <strain evidence="9">Montdore</strain>
    </source>
</reference>
<dbReference type="Proteomes" id="UP001412239">
    <property type="component" value="Unassembled WGS sequence"/>
</dbReference>
<gene>
    <name evidence="9" type="ORF">GSTUAT00001155001</name>
</gene>
<evidence type="ECO:0000256" key="2">
    <source>
        <dbReference type="ARBA" id="ARBA00009863"/>
    </source>
</evidence>
<dbReference type="PANTHER" id="PTHR12810:SF0">
    <property type="entry name" value="SMALL RIBOSOMAL SUBUNIT PROTEIN MS29"/>
    <property type="match status" value="1"/>
</dbReference>
<dbReference type="GO" id="GO:0005763">
    <property type="term" value="C:mitochondrial small ribosomal subunit"/>
    <property type="evidence" value="ECO:0007669"/>
    <property type="project" value="TreeGrafter"/>
</dbReference>
<proteinExistence type="inferred from homology"/>
<keyword evidence="10" id="KW-1185">Reference proteome</keyword>
<dbReference type="InterPro" id="IPR019368">
    <property type="entry name" value="Ribosomal_mS29"/>
</dbReference>
<evidence type="ECO:0000256" key="6">
    <source>
        <dbReference type="ARBA" id="ARBA00023274"/>
    </source>
</evidence>
<comment type="similarity">
    <text evidence="2">Belongs to the mitochondrion-specific ribosomal protein mS29 family.</text>
</comment>
<evidence type="ECO:0000256" key="3">
    <source>
        <dbReference type="ARBA" id="ARBA00022946"/>
    </source>
</evidence>
<evidence type="ECO:0000256" key="1">
    <source>
        <dbReference type="ARBA" id="ARBA00004173"/>
    </source>
</evidence>
<dbReference type="Pfam" id="PF10236">
    <property type="entry name" value="DAP3"/>
    <property type="match status" value="1"/>
</dbReference>
<name>A0A292Q7E7_9PEZI</name>
<dbReference type="PANTHER" id="PTHR12810">
    <property type="entry name" value="MITOCHONDRIAL 28S RIBOSOMAL PROTEIN S29"/>
    <property type="match status" value="1"/>
</dbReference>
<keyword evidence="4" id="KW-0689">Ribosomal protein</keyword>
<dbReference type="EMBL" id="LN890956">
    <property type="protein sequence ID" value="CUS14630.1"/>
    <property type="molecule type" value="Genomic_DNA"/>
</dbReference>
<accession>A0A292Q7E7</accession>
<feature type="compositionally biased region" description="Low complexity" evidence="8">
    <location>
        <begin position="32"/>
        <end position="54"/>
    </location>
</feature>
<organism evidence="9 10">
    <name type="scientific">Tuber aestivum</name>
    <name type="common">summer truffle</name>
    <dbReference type="NCBI Taxonomy" id="59557"/>
    <lineage>
        <taxon>Eukaryota</taxon>
        <taxon>Fungi</taxon>
        <taxon>Dikarya</taxon>
        <taxon>Ascomycota</taxon>
        <taxon>Pezizomycotina</taxon>
        <taxon>Pezizomycetes</taxon>
        <taxon>Pezizales</taxon>
        <taxon>Tuberaceae</taxon>
        <taxon>Tuber</taxon>
    </lineage>
</organism>
<sequence>MVSPILWRCPQMPHIIYPFKSGLRIHSFTTTSPLSAKPLKPKGSPPSSKMNPGKQRMQSSKVHVKKKPIMVQKPAYEVGQRKELRKRIVLSNTNAIPVVLPTMTADLIGNEDAAGAMFALPSREADTIVDRLRALEAFQTKQHWPFFYRPCTLFRKETVEVGRLLERVMRREGAGEDGRVNERAILHGYYGCGRSMLLLQAMTWALQKEWVVIAIPNAQDLVIGHTEYELEGNSHLWLQKAYTTDLLNRVLEANQKTLKGVGFPSSCPARAMMKISQSYRLGRTDEVQKGDLMKTVLETAVLDPLLAWDAFNALLGELSLPGSPPALFALDNLNQISIPSKYRDPAFNAIHSHDLALPNTFLAYLSGKRGFHKGVTLAATSSKCSRTLALDAALEGRGVDPYERLDPRIGPSIEGAQIIHVDSLSKEEAKALMDYYNESGIMKDPVDIATFNEKYAVSAGNPRDLFGACLRIRQ</sequence>
<keyword evidence="3" id="KW-0809">Transit peptide</keyword>
<feature type="region of interest" description="Disordered" evidence="8">
    <location>
        <begin position="31"/>
        <end position="64"/>
    </location>
</feature>
<dbReference type="GO" id="GO:0003735">
    <property type="term" value="F:structural constituent of ribosome"/>
    <property type="evidence" value="ECO:0007669"/>
    <property type="project" value="TreeGrafter"/>
</dbReference>
<evidence type="ECO:0000313" key="10">
    <source>
        <dbReference type="Proteomes" id="UP001412239"/>
    </source>
</evidence>
<keyword evidence="5" id="KW-0496">Mitochondrion</keyword>
<evidence type="ECO:0000256" key="7">
    <source>
        <dbReference type="ARBA" id="ARBA00035140"/>
    </source>
</evidence>
<dbReference type="AlphaFoldDB" id="A0A292Q7E7"/>
<evidence type="ECO:0000256" key="8">
    <source>
        <dbReference type="SAM" id="MobiDB-lite"/>
    </source>
</evidence>
<evidence type="ECO:0000313" key="9">
    <source>
        <dbReference type="EMBL" id="CUS14630.1"/>
    </source>
</evidence>
<evidence type="ECO:0000256" key="5">
    <source>
        <dbReference type="ARBA" id="ARBA00023128"/>
    </source>
</evidence>